<feature type="region of interest" description="Disordered" evidence="4">
    <location>
        <begin position="200"/>
        <end position="261"/>
    </location>
</feature>
<proteinExistence type="inferred from homology"/>
<keyword evidence="6" id="KW-1185">Reference proteome</keyword>
<comment type="caution">
    <text evidence="5">The sequence shown here is derived from an EMBL/GenBank/DDBJ whole genome shotgun (WGS) entry which is preliminary data.</text>
</comment>
<comment type="similarity">
    <text evidence="1 3">Belongs to the FlgD family.</text>
</comment>
<evidence type="ECO:0000256" key="4">
    <source>
        <dbReference type="SAM" id="MobiDB-lite"/>
    </source>
</evidence>
<gene>
    <name evidence="5" type="ORF">GCM10025883_03140</name>
</gene>
<dbReference type="InterPro" id="IPR005648">
    <property type="entry name" value="FlgD"/>
</dbReference>
<dbReference type="Pfam" id="PF03963">
    <property type="entry name" value="FlgD"/>
    <property type="match status" value="1"/>
</dbReference>
<evidence type="ECO:0000313" key="5">
    <source>
        <dbReference type="EMBL" id="GMA38269.1"/>
    </source>
</evidence>
<accession>A0ABQ6ILE4</accession>
<name>A0ABQ6ILE4_9MICO</name>
<protein>
    <recommendedName>
        <fullName evidence="3">Basal-body rod modification protein FlgD</fullName>
    </recommendedName>
</protein>
<dbReference type="Proteomes" id="UP001157126">
    <property type="component" value="Unassembled WGS sequence"/>
</dbReference>
<evidence type="ECO:0000256" key="2">
    <source>
        <dbReference type="ARBA" id="ARBA00022795"/>
    </source>
</evidence>
<feature type="compositionally biased region" description="Low complexity" evidence="4">
    <location>
        <begin position="203"/>
        <end position="261"/>
    </location>
</feature>
<dbReference type="EMBL" id="BSUO01000001">
    <property type="protein sequence ID" value="GMA38269.1"/>
    <property type="molecule type" value="Genomic_DNA"/>
</dbReference>
<evidence type="ECO:0000256" key="1">
    <source>
        <dbReference type="ARBA" id="ARBA00010577"/>
    </source>
</evidence>
<dbReference type="RefSeq" id="WP_284302357.1">
    <property type="nucleotide sequence ID" value="NZ_BSUO01000001.1"/>
</dbReference>
<keyword evidence="2 3" id="KW-1005">Bacterial flagellum biogenesis</keyword>
<evidence type="ECO:0000313" key="6">
    <source>
        <dbReference type="Proteomes" id="UP001157126"/>
    </source>
</evidence>
<evidence type="ECO:0000256" key="3">
    <source>
        <dbReference type="RuleBase" id="RU362076"/>
    </source>
</evidence>
<feature type="compositionally biased region" description="Low complexity" evidence="4">
    <location>
        <begin position="1"/>
        <end position="11"/>
    </location>
</feature>
<reference evidence="6" key="1">
    <citation type="journal article" date="2019" name="Int. J. Syst. Evol. Microbiol.">
        <title>The Global Catalogue of Microorganisms (GCM) 10K type strain sequencing project: providing services to taxonomists for standard genome sequencing and annotation.</title>
        <authorList>
            <consortium name="The Broad Institute Genomics Platform"/>
            <consortium name="The Broad Institute Genome Sequencing Center for Infectious Disease"/>
            <person name="Wu L."/>
            <person name="Ma J."/>
        </authorList>
    </citation>
    <scope>NUCLEOTIDE SEQUENCE [LARGE SCALE GENOMIC DNA]</scope>
    <source>
        <strain evidence="6">NBRC 113072</strain>
    </source>
</reference>
<sequence>MTTPVGSTTNSTPPPPPAPTNTVKQPDGSTFELPIPTATWDPATNSWRSNVTEEVTKQAQQINRKYGQALDADDFMKLLVAQMRYQDPSKPADTTAMMQQTASMAMLERVNEMTTSANAMAEAAKDLKASNNELMAYYAGQRVEQRMATAVGMIGATITYADPADASKTLEGLVESVKFSDAGPILFVSGTDVPLGSVKSVKSPATAAPDATPATSDTNTGSAPSTAPTTDTTGAPTGTATDGTPGSDTTADSTGSTGTPA</sequence>
<comment type="function">
    <text evidence="3">Required for flagellar hook formation. May act as a scaffolding protein.</text>
</comment>
<feature type="region of interest" description="Disordered" evidence="4">
    <location>
        <begin position="1"/>
        <end position="33"/>
    </location>
</feature>
<organism evidence="5 6">
    <name type="scientific">Mobilicoccus caccae</name>
    <dbReference type="NCBI Taxonomy" id="1859295"/>
    <lineage>
        <taxon>Bacteria</taxon>
        <taxon>Bacillati</taxon>
        <taxon>Actinomycetota</taxon>
        <taxon>Actinomycetes</taxon>
        <taxon>Micrococcales</taxon>
        <taxon>Dermatophilaceae</taxon>
        <taxon>Mobilicoccus</taxon>
    </lineage>
</organism>